<name>A0A8J7PMK7_9BACT</name>
<evidence type="ECO:0000313" key="2">
    <source>
        <dbReference type="Proteomes" id="UP000664277"/>
    </source>
</evidence>
<sequence length="376" mass="41808">MFSTEHVRLCCEKGVKLMHIDEISSFYGEDRGWLMFDAEKLTPEIKAYLEAEVVALGQVVHQGGYKRLVEVGCGWGRYLDWALSGGLSYVGLDIVPWLIKMAELRLTAARVKYQNPLCSVHLHEAEKLAELPFLKRSGQETLVWFPFNCFGNVSKIDQVIDSLLSLGLDCAISTFKTDAVSTKARREYYESCGYRNLSTRIVRSGLIFNSEEGFHANAYNRAFLSDYFVRRGFSLRSDLDLPVGYLMHFTLNNKPQPAVKPDLDLCSAVQATRRAVACFIANDSLFLSGHAPANLLGMKEVVGELTPLTFGRVSFLSACAISEGTVLRLHVSLPDSTLHADLVGHVLDSESFSDGRFEAVVQISGADKLLWETVFG</sequence>
<dbReference type="Gene3D" id="3.40.50.150">
    <property type="entry name" value="Vaccinia Virus protein VP39"/>
    <property type="match status" value="1"/>
</dbReference>
<dbReference type="GO" id="GO:0032259">
    <property type="term" value="P:methylation"/>
    <property type="evidence" value="ECO:0007669"/>
    <property type="project" value="UniProtKB-KW"/>
</dbReference>
<gene>
    <name evidence="1" type="ORF">J0M35_10260</name>
</gene>
<evidence type="ECO:0000313" key="1">
    <source>
        <dbReference type="EMBL" id="MBN8660737.1"/>
    </source>
</evidence>
<keyword evidence="1" id="KW-0489">Methyltransferase</keyword>
<dbReference type="Proteomes" id="UP000664277">
    <property type="component" value="Unassembled WGS sequence"/>
</dbReference>
<dbReference type="EMBL" id="JAFLCK010000013">
    <property type="protein sequence ID" value="MBN8660737.1"/>
    <property type="molecule type" value="Genomic_DNA"/>
</dbReference>
<dbReference type="GO" id="GO:0008168">
    <property type="term" value="F:methyltransferase activity"/>
    <property type="evidence" value="ECO:0007669"/>
    <property type="project" value="UniProtKB-KW"/>
</dbReference>
<keyword evidence="1" id="KW-0808">Transferase</keyword>
<dbReference type="SUPFAM" id="SSF53335">
    <property type="entry name" value="S-adenosyl-L-methionine-dependent methyltransferases"/>
    <property type="match status" value="1"/>
</dbReference>
<reference evidence="1" key="1">
    <citation type="submission" date="2021-02" db="EMBL/GenBank/DDBJ databases">
        <title>Genome-Resolved Metagenomics of a Microbial Community Performing Photosynthetic Biological Nutrient Removal.</title>
        <authorList>
            <person name="Mcdaniel E.A."/>
        </authorList>
    </citation>
    <scope>NUCLEOTIDE SEQUENCE</scope>
    <source>
        <strain evidence="1">UWPOB_OBS1</strain>
    </source>
</reference>
<dbReference type="AlphaFoldDB" id="A0A8J7PMK7"/>
<organism evidence="1 2">
    <name type="scientific">Candidatus Obscuribacter phosphatis</name>
    <dbReference type="NCBI Taxonomy" id="1906157"/>
    <lineage>
        <taxon>Bacteria</taxon>
        <taxon>Bacillati</taxon>
        <taxon>Candidatus Melainabacteria</taxon>
        <taxon>Candidatus Obscuribacterales</taxon>
        <taxon>Candidatus Obscuribacteraceae</taxon>
        <taxon>Candidatus Obscuribacter</taxon>
    </lineage>
</organism>
<comment type="caution">
    <text evidence="1">The sequence shown here is derived from an EMBL/GenBank/DDBJ whole genome shotgun (WGS) entry which is preliminary data.</text>
</comment>
<accession>A0A8J7PMK7</accession>
<proteinExistence type="predicted"/>
<dbReference type="InterPro" id="IPR029063">
    <property type="entry name" value="SAM-dependent_MTases_sf"/>
</dbReference>
<protein>
    <submittedName>
        <fullName evidence="1">Class I SAM-dependent methyltransferase</fullName>
    </submittedName>
</protein>